<dbReference type="Pfam" id="PF02932">
    <property type="entry name" value="Neur_chan_memb"/>
    <property type="match status" value="1"/>
</dbReference>
<dbReference type="InterPro" id="IPR006202">
    <property type="entry name" value="Neur_chan_lig-bd"/>
</dbReference>
<dbReference type="GeneID" id="110251244"/>
<dbReference type="CDD" id="cd19049">
    <property type="entry name" value="LGIC_TM_anion"/>
    <property type="match status" value="1"/>
</dbReference>
<protein>
    <recommendedName>
        <fullName evidence="20">Gamma-aminobutyric acid receptor subunit beta</fullName>
    </recommendedName>
</protein>
<dbReference type="EnsemblMetazoa" id="XM_021057933.2">
    <property type="protein sequence ID" value="XP_020913592.1"/>
    <property type="gene ID" value="LOC110251244"/>
</dbReference>
<evidence type="ECO:0000313" key="25">
    <source>
        <dbReference type="EnsemblMetazoa" id="XP_020913592.1"/>
    </source>
</evidence>
<dbReference type="SUPFAM" id="SSF90112">
    <property type="entry name" value="Neurotransmitter-gated ion-channel transmembrane pore"/>
    <property type="match status" value="1"/>
</dbReference>
<keyword evidence="17 21" id="KW-0407">Ion channel</keyword>
<keyword evidence="10" id="KW-1015">Disulfide bond</keyword>
<feature type="signal peptide" evidence="21">
    <location>
        <begin position="1"/>
        <end position="24"/>
    </location>
</feature>
<dbReference type="EnsemblMetazoa" id="XM_021057929.2">
    <property type="protein sequence ID" value="XP_020913588.1"/>
    <property type="gene ID" value="LOC110251244"/>
</dbReference>
<evidence type="ECO:0000256" key="11">
    <source>
        <dbReference type="ARBA" id="ARBA00023170"/>
    </source>
</evidence>
<evidence type="ECO:0000256" key="7">
    <source>
        <dbReference type="ARBA" id="ARBA00023018"/>
    </source>
</evidence>
<feature type="domain" description="Neurotransmitter-gated ion-channel transmembrane" evidence="24">
    <location>
        <begin position="251"/>
        <end position="457"/>
    </location>
</feature>
<comment type="subcellular location">
    <subcellularLocation>
        <location evidence="19">Postsynaptic cell membrane</location>
        <topology evidence="19">Multi-pass membrane protein</topology>
    </subcellularLocation>
</comment>
<dbReference type="GO" id="GO:0034707">
    <property type="term" value="C:chloride channel complex"/>
    <property type="evidence" value="ECO:0007669"/>
    <property type="project" value="UniProtKB-KW"/>
</dbReference>
<dbReference type="EnsemblMetazoa" id="XM_021057931.2">
    <property type="protein sequence ID" value="XP_020913590.1"/>
    <property type="gene ID" value="LOC110251244"/>
</dbReference>
<dbReference type="EnsemblMetazoa" id="XM_021057935.2">
    <property type="protein sequence ID" value="XP_020913594.1"/>
    <property type="gene ID" value="LOC110251244"/>
</dbReference>
<keyword evidence="16" id="KW-1071">Ligand-gated ion channel</keyword>
<reference evidence="25" key="1">
    <citation type="submission" date="2022-11" db="UniProtKB">
        <authorList>
            <consortium name="EnsemblMetazoa"/>
        </authorList>
    </citation>
    <scope>IDENTIFICATION</scope>
</reference>
<keyword evidence="6 21" id="KW-1133">Transmembrane helix</keyword>
<evidence type="ECO:0000256" key="10">
    <source>
        <dbReference type="ARBA" id="ARBA00023157"/>
    </source>
</evidence>
<evidence type="ECO:0000256" key="18">
    <source>
        <dbReference type="ARBA" id="ARBA00024167"/>
    </source>
</evidence>
<evidence type="ECO:0000256" key="12">
    <source>
        <dbReference type="ARBA" id="ARBA00023173"/>
    </source>
</evidence>
<dbReference type="RefSeq" id="XP_020913594.1">
    <property type="nucleotide sequence ID" value="XM_021057935.2"/>
</dbReference>
<dbReference type="SUPFAM" id="SSF63712">
    <property type="entry name" value="Nicotinic receptor ligand binding domain-like"/>
    <property type="match status" value="1"/>
</dbReference>
<accession>A0A913Y2U2</accession>
<dbReference type="RefSeq" id="XP_028518648.1">
    <property type="nucleotide sequence ID" value="XM_028662847.1"/>
</dbReference>
<keyword evidence="8 21" id="KW-0406">Ion transport</keyword>
<dbReference type="RefSeq" id="XP_020913589.1">
    <property type="nucleotide sequence ID" value="XM_021057930.2"/>
</dbReference>
<keyword evidence="9 21" id="KW-0472">Membrane</keyword>
<dbReference type="EnsemblMetazoa" id="XM_028662844.1">
    <property type="protein sequence ID" value="XP_028518645.1"/>
    <property type="gene ID" value="LOC110251244"/>
</dbReference>
<dbReference type="EnsemblMetazoa" id="XM_028662847.1">
    <property type="protein sequence ID" value="XP_028518648.1"/>
    <property type="gene ID" value="LOC110251244"/>
</dbReference>
<dbReference type="EnsemblMetazoa" id="XM_021057932.2">
    <property type="protein sequence ID" value="XP_020913591.1"/>
    <property type="gene ID" value="LOC110251244"/>
</dbReference>
<dbReference type="Gene3D" id="1.20.58.390">
    <property type="entry name" value="Neurotransmitter-gated ion-channel transmembrane domain"/>
    <property type="match status" value="1"/>
</dbReference>
<evidence type="ECO:0000256" key="9">
    <source>
        <dbReference type="ARBA" id="ARBA00023136"/>
    </source>
</evidence>
<dbReference type="GO" id="GO:0045211">
    <property type="term" value="C:postsynaptic membrane"/>
    <property type="evidence" value="ECO:0007669"/>
    <property type="project" value="UniProtKB-SubCell"/>
</dbReference>
<keyword evidence="3" id="KW-1003">Cell membrane</keyword>
<dbReference type="PROSITE" id="PS00236">
    <property type="entry name" value="NEUROTR_ION_CHANNEL"/>
    <property type="match status" value="1"/>
</dbReference>
<evidence type="ECO:0000259" key="24">
    <source>
        <dbReference type="Pfam" id="PF02932"/>
    </source>
</evidence>
<dbReference type="FunFam" id="2.70.170.10:FF:000021">
    <property type="entry name" value="Gamma-aminobutyric acid receptor isoform 3b"/>
    <property type="match status" value="1"/>
</dbReference>
<evidence type="ECO:0000256" key="8">
    <source>
        <dbReference type="ARBA" id="ARBA00023065"/>
    </source>
</evidence>
<keyword evidence="15" id="KW-0628">Postsynaptic cell membrane</keyword>
<feature type="region of interest" description="Disordered" evidence="22">
    <location>
        <begin position="361"/>
        <end position="392"/>
    </location>
</feature>
<comment type="catalytic activity">
    <reaction evidence="18">
        <text>chloride(in) = chloride(out)</text>
        <dbReference type="Rhea" id="RHEA:29823"/>
        <dbReference type="ChEBI" id="CHEBI:17996"/>
    </reaction>
</comment>
<feature type="transmembrane region" description="Helical" evidence="21">
    <location>
        <begin position="245"/>
        <end position="266"/>
    </location>
</feature>
<keyword evidence="7" id="KW-0770">Synapse</keyword>
<evidence type="ECO:0000256" key="1">
    <source>
        <dbReference type="ARBA" id="ARBA00010180"/>
    </source>
</evidence>
<evidence type="ECO:0000256" key="19">
    <source>
        <dbReference type="ARBA" id="ARBA00034104"/>
    </source>
</evidence>
<keyword evidence="12" id="KW-0869">Chloride channel</keyword>
<evidence type="ECO:0000256" key="22">
    <source>
        <dbReference type="SAM" id="MobiDB-lite"/>
    </source>
</evidence>
<dbReference type="CDD" id="cd18990">
    <property type="entry name" value="LGIC_ECD_GABAAR"/>
    <property type="match status" value="1"/>
</dbReference>
<evidence type="ECO:0000256" key="21">
    <source>
        <dbReference type="RuleBase" id="RU000687"/>
    </source>
</evidence>
<dbReference type="PRINTS" id="PR00253">
    <property type="entry name" value="GABAARECEPTR"/>
</dbReference>
<evidence type="ECO:0000259" key="23">
    <source>
        <dbReference type="Pfam" id="PF02931"/>
    </source>
</evidence>
<dbReference type="InterPro" id="IPR018000">
    <property type="entry name" value="Neurotransmitter_ion_chnl_CS"/>
</dbReference>
<keyword evidence="14" id="KW-0868">Chloride</keyword>
<dbReference type="GO" id="GO:0005230">
    <property type="term" value="F:extracellular ligand-gated monoatomic ion channel activity"/>
    <property type="evidence" value="ECO:0007669"/>
    <property type="project" value="InterPro"/>
</dbReference>
<dbReference type="InterPro" id="IPR006029">
    <property type="entry name" value="Neurotrans-gated_channel_TM"/>
</dbReference>
<evidence type="ECO:0000256" key="3">
    <source>
        <dbReference type="ARBA" id="ARBA00022475"/>
    </source>
</evidence>
<dbReference type="RefSeq" id="XP_020913592.1">
    <property type="nucleotide sequence ID" value="XM_021057933.2"/>
</dbReference>
<dbReference type="Proteomes" id="UP000887567">
    <property type="component" value="Unplaced"/>
</dbReference>
<feature type="domain" description="Neurotransmitter-gated ion-channel ligand-binding" evidence="23">
    <location>
        <begin position="39"/>
        <end position="243"/>
    </location>
</feature>
<feature type="chain" id="PRO_5039737628" description="Gamma-aminobutyric acid receptor subunit beta" evidence="21">
    <location>
        <begin position="25"/>
        <end position="468"/>
    </location>
</feature>
<comment type="similarity">
    <text evidence="1">Belongs to the ligand-gated ion channel (TC 1.A.9) family. Gamma-aminobutyric acid receptor (TC 1.A.9.5) subfamily.</text>
</comment>
<dbReference type="RefSeq" id="XP_020913588.1">
    <property type="nucleotide sequence ID" value="XM_021057929.2"/>
</dbReference>
<evidence type="ECO:0000256" key="13">
    <source>
        <dbReference type="ARBA" id="ARBA00023180"/>
    </source>
</evidence>
<dbReference type="InterPro" id="IPR038050">
    <property type="entry name" value="Neuro_actylchol_rec"/>
</dbReference>
<keyword evidence="4 21" id="KW-0812">Transmembrane</keyword>
<dbReference type="RefSeq" id="XP_020913591.1">
    <property type="nucleotide sequence ID" value="XM_021057932.2"/>
</dbReference>
<dbReference type="Gene3D" id="2.70.170.10">
    <property type="entry name" value="Neurotransmitter-gated ion-channel ligand-binding domain"/>
    <property type="match status" value="1"/>
</dbReference>
<evidence type="ECO:0000256" key="4">
    <source>
        <dbReference type="ARBA" id="ARBA00022692"/>
    </source>
</evidence>
<dbReference type="NCBIfam" id="TIGR00860">
    <property type="entry name" value="LIC"/>
    <property type="match status" value="1"/>
</dbReference>
<dbReference type="EnsemblMetazoa" id="XM_028662846.1">
    <property type="protein sequence ID" value="XP_028518647.1"/>
    <property type="gene ID" value="LOC110251244"/>
</dbReference>
<evidence type="ECO:0000256" key="17">
    <source>
        <dbReference type="ARBA" id="ARBA00023303"/>
    </source>
</evidence>
<evidence type="ECO:0000256" key="16">
    <source>
        <dbReference type="ARBA" id="ARBA00023286"/>
    </source>
</evidence>
<dbReference type="RefSeq" id="XP_028518645.1">
    <property type="nucleotide sequence ID" value="XM_028662844.1"/>
</dbReference>
<keyword evidence="5 21" id="KW-0732">Signal</keyword>
<keyword evidence="2 21" id="KW-0813">Transport</keyword>
<name>A0A913Y2U2_EXADI</name>
<evidence type="ECO:0000256" key="2">
    <source>
        <dbReference type="ARBA" id="ARBA00022448"/>
    </source>
</evidence>
<evidence type="ECO:0000256" key="15">
    <source>
        <dbReference type="ARBA" id="ARBA00023257"/>
    </source>
</evidence>
<evidence type="ECO:0000256" key="20">
    <source>
        <dbReference type="ARBA" id="ARBA00071250"/>
    </source>
</evidence>
<keyword evidence="13" id="KW-0325">Glycoprotein</keyword>
<dbReference type="RefSeq" id="XP_028518647.1">
    <property type="nucleotide sequence ID" value="XM_028662846.1"/>
</dbReference>
<dbReference type="AlphaFoldDB" id="A0A913Y2U2"/>
<evidence type="ECO:0000256" key="14">
    <source>
        <dbReference type="ARBA" id="ARBA00023214"/>
    </source>
</evidence>
<dbReference type="InterPro" id="IPR036719">
    <property type="entry name" value="Neuro-gated_channel_TM_sf"/>
</dbReference>
<dbReference type="OrthoDB" id="8890589at2759"/>
<organism evidence="25 26">
    <name type="scientific">Exaiptasia diaphana</name>
    <name type="common">Tropical sea anemone</name>
    <name type="synonym">Aiptasia pulchella</name>
    <dbReference type="NCBI Taxonomy" id="2652724"/>
    <lineage>
        <taxon>Eukaryota</taxon>
        <taxon>Metazoa</taxon>
        <taxon>Cnidaria</taxon>
        <taxon>Anthozoa</taxon>
        <taxon>Hexacorallia</taxon>
        <taxon>Actiniaria</taxon>
        <taxon>Aiptasiidae</taxon>
        <taxon>Exaiptasia</taxon>
    </lineage>
</organism>
<dbReference type="EnsemblMetazoa" id="XM_021057930.2">
    <property type="protein sequence ID" value="XP_020913589.1"/>
    <property type="gene ID" value="LOC110251244"/>
</dbReference>
<keyword evidence="11" id="KW-0675">Receptor</keyword>
<keyword evidence="26" id="KW-1185">Reference proteome</keyword>
<dbReference type="FunFam" id="1.20.58.390:FF:000005">
    <property type="entry name" value="Putative gamma-aminobutyric acid receptor subunit rho-2-like"/>
    <property type="match status" value="1"/>
</dbReference>
<dbReference type="PRINTS" id="PR00252">
    <property type="entry name" value="NRIONCHANNEL"/>
</dbReference>
<feature type="transmembrane region" description="Helical" evidence="21">
    <location>
        <begin position="443"/>
        <end position="465"/>
    </location>
</feature>
<dbReference type="InterPro" id="IPR036734">
    <property type="entry name" value="Neur_chan_lig-bd_sf"/>
</dbReference>
<dbReference type="GO" id="GO:0005254">
    <property type="term" value="F:chloride channel activity"/>
    <property type="evidence" value="ECO:0007669"/>
    <property type="project" value="UniProtKB-KW"/>
</dbReference>
<dbReference type="InterPro" id="IPR006028">
    <property type="entry name" value="GABAA/Glycine_rcpt"/>
</dbReference>
<evidence type="ECO:0000256" key="5">
    <source>
        <dbReference type="ARBA" id="ARBA00022729"/>
    </source>
</evidence>
<dbReference type="KEGG" id="epa:110251244"/>
<dbReference type="Pfam" id="PF02931">
    <property type="entry name" value="Neur_chan_LBD"/>
    <property type="match status" value="1"/>
</dbReference>
<dbReference type="RefSeq" id="XP_028518646.1">
    <property type="nucleotide sequence ID" value="XM_028662845.1"/>
</dbReference>
<dbReference type="RefSeq" id="XP_020913590.1">
    <property type="nucleotide sequence ID" value="XM_021057931.2"/>
</dbReference>
<feature type="transmembrane region" description="Helical" evidence="21">
    <location>
        <begin position="273"/>
        <end position="294"/>
    </location>
</feature>
<proteinExistence type="inferred from homology"/>
<evidence type="ECO:0000313" key="26">
    <source>
        <dbReference type="Proteomes" id="UP000887567"/>
    </source>
</evidence>
<dbReference type="InterPro" id="IPR006201">
    <property type="entry name" value="Neur_channel"/>
</dbReference>
<evidence type="ECO:0000256" key="6">
    <source>
        <dbReference type="ARBA" id="ARBA00022989"/>
    </source>
</evidence>
<dbReference type="EnsemblMetazoa" id="XM_028662845.1">
    <property type="protein sequence ID" value="XP_028518646.1"/>
    <property type="gene ID" value="LOC110251244"/>
</dbReference>
<sequence>MWNDYMVSTAFVFIASFLWQTSEGASTTKMGLSEGNMSALLNSLLVNYDNRLRPNFGGKHVVVTVGFWILSIDEINVMDMDYRMDFFLRQLWHDPRLKHSFNGTLALGNYMMDKIWVPDTYFENSKSSSFHKVTTVNKMLTITSNGDVHYNSRITATASCPMDLRMFPIDIQECGLNIESYGYNADEMVYKWEDRIDNGIAVNKKTRDMPQYNLTKITAKRIFTMYFSGNWSRLSAHFQFQRRSGYFFIHIYGPCALIVIISWISFCIPPESTAARIALGITSVLTITTILNMLNNSMPKVAYVKAIDWYLIGCFLFVFGVLFEYTLVLYIDNVHNRRHRRRMKKRKKIDDTDELDEYRPLTEDFQTPSTRNRSHQNGHCHQNGGLPNGFQSSNQYSTVYVKPRQRKDTEFEKKPNKPKRSFLCRITCRDLINSECLDSYSRVLFPLSFAVFNAVYWLVFMQFIVVEV</sequence>
<dbReference type="GO" id="GO:0004888">
    <property type="term" value="F:transmembrane signaling receptor activity"/>
    <property type="evidence" value="ECO:0007669"/>
    <property type="project" value="InterPro"/>
</dbReference>
<feature type="transmembrane region" description="Helical" evidence="21">
    <location>
        <begin position="309"/>
        <end position="331"/>
    </location>
</feature>
<dbReference type="OMA" id="FWINSEA"/>
<dbReference type="PANTHER" id="PTHR18945">
    <property type="entry name" value="NEUROTRANSMITTER GATED ION CHANNEL"/>
    <property type="match status" value="1"/>
</dbReference>